<comment type="caution">
    <text evidence="1">The sequence shown here is derived from an EMBL/GenBank/DDBJ whole genome shotgun (WGS) entry which is preliminary data.</text>
</comment>
<protein>
    <submittedName>
        <fullName evidence="1">Uncharacterized protein</fullName>
    </submittedName>
</protein>
<name>A0A1G2I1X4_9BACT</name>
<dbReference type="AlphaFoldDB" id="A0A1G2I1X4"/>
<reference evidence="1 2" key="1">
    <citation type="journal article" date="2016" name="Nat. Commun.">
        <title>Thousands of microbial genomes shed light on interconnected biogeochemical processes in an aquifer system.</title>
        <authorList>
            <person name="Anantharaman K."/>
            <person name="Brown C.T."/>
            <person name="Hug L.A."/>
            <person name="Sharon I."/>
            <person name="Castelle C.J."/>
            <person name="Probst A.J."/>
            <person name="Thomas B.C."/>
            <person name="Singh A."/>
            <person name="Wilkins M.J."/>
            <person name="Karaoz U."/>
            <person name="Brodie E.L."/>
            <person name="Williams K.H."/>
            <person name="Hubbard S.S."/>
            <person name="Banfield J.F."/>
        </authorList>
    </citation>
    <scope>NUCLEOTIDE SEQUENCE [LARGE SCALE GENOMIC DNA]</scope>
</reference>
<evidence type="ECO:0000313" key="1">
    <source>
        <dbReference type="EMBL" id="OGZ68451.1"/>
    </source>
</evidence>
<organism evidence="1 2">
    <name type="scientific">Candidatus Staskawiczbacteria bacterium RIFCSPHIGHO2_02_FULL_42_22</name>
    <dbReference type="NCBI Taxonomy" id="1802207"/>
    <lineage>
        <taxon>Bacteria</taxon>
        <taxon>Candidatus Staskawicziibacteriota</taxon>
    </lineage>
</organism>
<proteinExistence type="predicted"/>
<evidence type="ECO:0000313" key="2">
    <source>
        <dbReference type="Proteomes" id="UP000178820"/>
    </source>
</evidence>
<gene>
    <name evidence="1" type="ORF">A3D44_00720</name>
</gene>
<sequence>MNKKIYLGTVSFGPHGEFSWKYHFHAHNVEDADRILRTLFFEDKPEYRDKSGDYDFAFVTSVEEIVLRKPKN</sequence>
<dbReference type="EMBL" id="MHOT01000022">
    <property type="protein sequence ID" value="OGZ68451.1"/>
    <property type="molecule type" value="Genomic_DNA"/>
</dbReference>
<accession>A0A1G2I1X4</accession>
<dbReference type="Proteomes" id="UP000178820">
    <property type="component" value="Unassembled WGS sequence"/>
</dbReference>